<proteinExistence type="predicted"/>
<organism evidence="1 2">
    <name type="scientific">Litoreibacter janthinus</name>
    <dbReference type="NCBI Taxonomy" id="670154"/>
    <lineage>
        <taxon>Bacteria</taxon>
        <taxon>Pseudomonadati</taxon>
        <taxon>Pseudomonadota</taxon>
        <taxon>Alphaproteobacteria</taxon>
        <taxon>Rhodobacterales</taxon>
        <taxon>Roseobacteraceae</taxon>
        <taxon>Litoreibacter</taxon>
    </lineage>
</organism>
<protein>
    <submittedName>
        <fullName evidence="1">Uncharacterized protein</fullName>
    </submittedName>
</protein>
<evidence type="ECO:0000313" key="2">
    <source>
        <dbReference type="Proteomes" id="UP000199658"/>
    </source>
</evidence>
<dbReference type="EMBL" id="FOYO01000001">
    <property type="protein sequence ID" value="SFR50160.1"/>
    <property type="molecule type" value="Genomic_DNA"/>
</dbReference>
<gene>
    <name evidence="1" type="ORF">SAMN04488002_2605</name>
</gene>
<sequence>MTPKFAKAFWEADVRTSISRAAITAIITTALSSAAVAAQTEQRNCRFTLATKSDGQQADVDWKVAIANKDASGRVVVTGSGDYKAKARKLKSGAMEFSFKTEVSKENITIGAKGEALWDIQFKNGDFLAYFGTCSAAKVTS</sequence>
<evidence type="ECO:0000313" key="1">
    <source>
        <dbReference type="EMBL" id="SFR50160.1"/>
    </source>
</evidence>
<dbReference type="Proteomes" id="UP000199658">
    <property type="component" value="Unassembled WGS sequence"/>
</dbReference>
<keyword evidence="2" id="KW-1185">Reference proteome</keyword>
<dbReference type="AlphaFoldDB" id="A0A1I6H6Y3"/>
<reference evidence="2" key="1">
    <citation type="submission" date="2016-10" db="EMBL/GenBank/DDBJ databases">
        <authorList>
            <person name="Varghese N."/>
            <person name="Submissions S."/>
        </authorList>
    </citation>
    <scope>NUCLEOTIDE SEQUENCE [LARGE SCALE GENOMIC DNA]</scope>
    <source>
        <strain evidence="2">DSM 26921</strain>
    </source>
</reference>
<dbReference type="STRING" id="670154.SAMN04488002_2605"/>
<accession>A0A1I6H6Y3</accession>
<dbReference type="OrthoDB" id="9842981at2"/>
<name>A0A1I6H6Y3_9RHOB</name>
<dbReference type="RefSeq" id="WP_090217474.1">
    <property type="nucleotide sequence ID" value="NZ_FOYO01000001.1"/>
</dbReference>